<proteinExistence type="predicted"/>
<dbReference type="Pfam" id="PF26002">
    <property type="entry name" value="Beta-barrel_AprE"/>
    <property type="match status" value="1"/>
</dbReference>
<evidence type="ECO:0000313" key="6">
    <source>
        <dbReference type="Proteomes" id="UP000783102"/>
    </source>
</evidence>
<evidence type="ECO:0000256" key="2">
    <source>
        <dbReference type="SAM" id="Phobius"/>
    </source>
</evidence>
<name>A0A9Q2WEZ6_9BURK</name>
<feature type="transmembrane region" description="Helical" evidence="2">
    <location>
        <begin position="95"/>
        <end position="112"/>
    </location>
</feature>
<organism evidence="5 6">
    <name type="scientific">Polynucleobacter paneuropaeus</name>
    <dbReference type="NCBI Taxonomy" id="2527775"/>
    <lineage>
        <taxon>Bacteria</taxon>
        <taxon>Pseudomonadati</taxon>
        <taxon>Pseudomonadota</taxon>
        <taxon>Betaproteobacteria</taxon>
        <taxon>Burkholderiales</taxon>
        <taxon>Burkholderiaceae</taxon>
        <taxon>Polynucleobacter</taxon>
    </lineage>
</organism>
<protein>
    <submittedName>
        <fullName evidence="5">HlyD family efflux transporter periplasmic adaptor subunit</fullName>
    </submittedName>
</protein>
<reference evidence="5" key="1">
    <citation type="journal article" date="2021" name="Genome Biol. Evol.">
        <title>Continental-Scale Gene Flow Prevents Allopatric Divergence of Pelagic Freshwater Bacteria.</title>
        <authorList>
            <person name="Hoetzinger M."/>
            <person name="Pitt A."/>
            <person name="Huemer A."/>
            <person name="Hahn M.W."/>
        </authorList>
    </citation>
    <scope>NUCLEOTIDE SEQUENCE</scope>
    <source>
        <strain evidence="5">SM1-W8</strain>
    </source>
</reference>
<dbReference type="Gene3D" id="2.40.50.100">
    <property type="match status" value="1"/>
</dbReference>
<sequence length="467" mass="51409">MTDDIKKPDAESLDQENLVNPPEQGATESHAVGPIGSNKALSKSQALVVQFKELDKKTESWIQSWNPYHPNALQSRKIQPIEIEESHLRKHATKLFLISFGIFMVWASFAPIDAGVSAPGTVMVSGYRKTLQHPTGGIVQDILVKEGDVVKEGDMLIRINPLKAEAELSSAQLQYINTLVTEARLKAERKGENKIAWPPELDSWGNEPRVEEAKALQQKLFETRRNEIVAVINGRRQQVATLQEEARNNATLAQEGYVSRAQANQVLRTKVDAELSLNSMQATYYKDIDTQLAEIQKTRDAIRDRFQAVAFDRDLTSIKAPVSGTVVGLKVNTKGGTIAGGTVLAEIVPSEVALVVDAQVPPTVIDKVKVGQTVDMRFTTFNQNVTPVIPGIVKLVGADKMPDPGGNKSQDFYLAQVEATPEGLKQLGDLRIQPGMPVDIIFKTGERTFLGYLFKPLSDRFAGSFKN</sequence>
<evidence type="ECO:0000256" key="1">
    <source>
        <dbReference type="SAM" id="MobiDB-lite"/>
    </source>
</evidence>
<comment type="caution">
    <text evidence="5">The sequence shown here is derived from an EMBL/GenBank/DDBJ whole genome shotgun (WGS) entry which is preliminary data.</text>
</comment>
<dbReference type="PRINTS" id="PR01490">
    <property type="entry name" value="RTXTOXIND"/>
</dbReference>
<feature type="domain" description="AprE-like long alpha-helical hairpin" evidence="3">
    <location>
        <begin position="164"/>
        <end position="246"/>
    </location>
</feature>
<gene>
    <name evidence="5" type="ORF">G6731_00020</name>
</gene>
<dbReference type="AlphaFoldDB" id="A0A9Q2WEZ6"/>
<evidence type="ECO:0000313" key="5">
    <source>
        <dbReference type="EMBL" id="MBT8550349.1"/>
    </source>
</evidence>
<dbReference type="InterPro" id="IPR058781">
    <property type="entry name" value="HH_AprE-like"/>
</dbReference>
<accession>A0A9Q2WEZ6</accession>
<dbReference type="Proteomes" id="UP000783102">
    <property type="component" value="Unassembled WGS sequence"/>
</dbReference>
<dbReference type="InterPro" id="IPR058982">
    <property type="entry name" value="Beta-barrel_AprE"/>
</dbReference>
<dbReference type="PANTHER" id="PTHR30386">
    <property type="entry name" value="MEMBRANE FUSION SUBUNIT OF EMRAB-TOLC MULTIDRUG EFFLUX PUMP"/>
    <property type="match status" value="1"/>
</dbReference>
<feature type="compositionally biased region" description="Basic and acidic residues" evidence="1">
    <location>
        <begin position="1"/>
        <end position="10"/>
    </location>
</feature>
<feature type="domain" description="AprE-like beta-barrel" evidence="4">
    <location>
        <begin position="354"/>
        <end position="445"/>
    </location>
</feature>
<keyword evidence="2" id="KW-1133">Transmembrane helix</keyword>
<dbReference type="Pfam" id="PF25994">
    <property type="entry name" value="HH_AprE"/>
    <property type="match status" value="1"/>
</dbReference>
<dbReference type="SUPFAM" id="SSF111369">
    <property type="entry name" value="HlyD-like secretion proteins"/>
    <property type="match status" value="1"/>
</dbReference>
<dbReference type="EMBL" id="JAANEY010000001">
    <property type="protein sequence ID" value="MBT8550349.1"/>
    <property type="molecule type" value="Genomic_DNA"/>
</dbReference>
<keyword evidence="2" id="KW-0812">Transmembrane</keyword>
<dbReference type="InterPro" id="IPR050739">
    <property type="entry name" value="MFP"/>
</dbReference>
<dbReference type="Gene3D" id="2.40.30.170">
    <property type="match status" value="1"/>
</dbReference>
<keyword evidence="2" id="KW-0472">Membrane</keyword>
<feature type="region of interest" description="Disordered" evidence="1">
    <location>
        <begin position="1"/>
        <end position="37"/>
    </location>
</feature>
<evidence type="ECO:0000259" key="4">
    <source>
        <dbReference type="Pfam" id="PF26002"/>
    </source>
</evidence>
<dbReference type="PANTHER" id="PTHR30386:SF17">
    <property type="entry name" value="ALKALINE PROTEASE SECRETION PROTEIN APRE"/>
    <property type="match status" value="1"/>
</dbReference>
<evidence type="ECO:0000259" key="3">
    <source>
        <dbReference type="Pfam" id="PF25994"/>
    </source>
</evidence>